<sequence>MTHPTKAIYKWILSDYVRVSNACIDEVLYDEQDLLKSYEKITPVDYHQSVSINGIKFTSYNAGHVLGAAMFLIEIASVKVLYTGDYSREEDRHLMAAERPPNVLPEVLITEATFGVHNHEPRLEREFRFTSQVHAIVQRGGKCLIPVFALGRAQELLLILDEYWQNHPELHSIPIYFASSLAKKCIAVYQTYINMMNQNIKQKFAVSNPFIFKHISTLKNADKFVDEGPCVVIASPGMLQNGFSRQLFEKWCPDPLNGVLICGYCVEGTLAKQILNKPEEIETLSGLKLPLRMSIDLISFAAHVDFSQNSEFIDLLKPQNLILVHGESNGMFRLASALRDRYIDQTQDKYHQKHDIYA</sequence>
<dbReference type="InterPro" id="IPR011108">
    <property type="entry name" value="RMMBL"/>
</dbReference>
<keyword evidence="3" id="KW-0507">mRNA processing</keyword>
<evidence type="ECO:0000256" key="6">
    <source>
        <dbReference type="ARBA" id="ARBA00023242"/>
    </source>
</evidence>
<dbReference type="Gene3D" id="3.40.50.10890">
    <property type="match status" value="1"/>
</dbReference>
<protein>
    <recommendedName>
        <fullName evidence="2">Endoribonuclease YSH1</fullName>
    </recommendedName>
    <alternativeName>
        <fullName evidence="8">Endoribonuclease ysh1</fullName>
    </alternativeName>
    <alternativeName>
        <fullName evidence="7 9">mRNA 3'-end-processing protein YSH1</fullName>
    </alternativeName>
</protein>
<dbReference type="Gene3D" id="3.60.15.10">
    <property type="entry name" value="Ribonuclease Z/Hydroxyacylglutathione hydrolase-like"/>
    <property type="match status" value="1"/>
</dbReference>
<organism evidence="11 12">
    <name type="scientific">Conidiobolus coronatus (strain ATCC 28846 / CBS 209.66 / NRRL 28638)</name>
    <name type="common">Delacroixia coronata</name>
    <dbReference type="NCBI Taxonomy" id="796925"/>
    <lineage>
        <taxon>Eukaryota</taxon>
        <taxon>Fungi</taxon>
        <taxon>Fungi incertae sedis</taxon>
        <taxon>Zoopagomycota</taxon>
        <taxon>Entomophthoromycotina</taxon>
        <taxon>Entomophthoromycetes</taxon>
        <taxon>Entomophthorales</taxon>
        <taxon>Ancylistaceae</taxon>
        <taxon>Conidiobolus</taxon>
    </lineage>
</organism>
<proteinExistence type="predicted"/>
<dbReference type="Pfam" id="PF10996">
    <property type="entry name" value="Beta-Casp"/>
    <property type="match status" value="1"/>
</dbReference>
<dbReference type="PANTHER" id="PTHR11203:SF11">
    <property type="entry name" value="CLEAVAGE AND POLYADENYLATION SPECIFICITY FACTOR SUBUNIT 3"/>
    <property type="match status" value="1"/>
</dbReference>
<keyword evidence="6" id="KW-0539">Nucleus</keyword>
<feature type="domain" description="Beta-Casp" evidence="10">
    <location>
        <begin position="153"/>
        <end position="274"/>
    </location>
</feature>
<dbReference type="FunFam" id="3.40.50.10890:FF:000001">
    <property type="entry name" value="Cleavage and polyadenylation specificity factor subunit 3"/>
    <property type="match status" value="1"/>
</dbReference>
<dbReference type="InterPro" id="IPR050698">
    <property type="entry name" value="MBL"/>
</dbReference>
<reference evidence="11 12" key="1">
    <citation type="journal article" date="2015" name="Genome Biol. Evol.">
        <title>Phylogenomic analyses indicate that early fungi evolved digesting cell walls of algal ancestors of land plants.</title>
        <authorList>
            <person name="Chang Y."/>
            <person name="Wang S."/>
            <person name="Sekimoto S."/>
            <person name="Aerts A.L."/>
            <person name="Choi C."/>
            <person name="Clum A."/>
            <person name="LaButti K.M."/>
            <person name="Lindquist E.A."/>
            <person name="Yee Ngan C."/>
            <person name="Ohm R.A."/>
            <person name="Salamov A.A."/>
            <person name="Grigoriev I.V."/>
            <person name="Spatafora J.W."/>
            <person name="Berbee M.L."/>
        </authorList>
    </citation>
    <scope>NUCLEOTIDE SEQUENCE [LARGE SCALE GENOMIC DNA]</scope>
    <source>
        <strain evidence="11 12">NRRL 28638</strain>
    </source>
</reference>
<dbReference type="InterPro" id="IPR022712">
    <property type="entry name" value="Beta_Casp"/>
</dbReference>
<dbReference type="Proteomes" id="UP000070444">
    <property type="component" value="Unassembled WGS sequence"/>
</dbReference>
<dbReference type="STRING" id="796925.A0A137NW18"/>
<dbReference type="OMA" id="SCIEIKT"/>
<dbReference type="SUPFAM" id="SSF56281">
    <property type="entry name" value="Metallo-hydrolase/oxidoreductase"/>
    <property type="match status" value="1"/>
</dbReference>
<dbReference type="GO" id="GO:0006398">
    <property type="term" value="P:mRNA 3'-end processing by stem-loop binding and cleavage"/>
    <property type="evidence" value="ECO:0007669"/>
    <property type="project" value="TreeGrafter"/>
</dbReference>
<dbReference type="Pfam" id="PF07521">
    <property type="entry name" value="RMMBL"/>
    <property type="match status" value="1"/>
</dbReference>
<dbReference type="InterPro" id="IPR036866">
    <property type="entry name" value="RibonucZ/Hydroxyglut_hydro"/>
</dbReference>
<keyword evidence="4" id="KW-0540">Nuclease</keyword>
<evidence type="ECO:0000256" key="8">
    <source>
        <dbReference type="ARBA" id="ARBA00069466"/>
    </source>
</evidence>
<dbReference type="GO" id="GO:0005847">
    <property type="term" value="C:mRNA cleavage and polyadenylation specificity factor complex"/>
    <property type="evidence" value="ECO:0007669"/>
    <property type="project" value="TreeGrafter"/>
</dbReference>
<evidence type="ECO:0000256" key="5">
    <source>
        <dbReference type="ARBA" id="ARBA00022801"/>
    </source>
</evidence>
<evidence type="ECO:0000256" key="3">
    <source>
        <dbReference type="ARBA" id="ARBA00022664"/>
    </source>
</evidence>
<dbReference type="GO" id="GO:0004534">
    <property type="term" value="F:5'-3' RNA exonuclease activity"/>
    <property type="evidence" value="ECO:0007669"/>
    <property type="project" value="TreeGrafter"/>
</dbReference>
<dbReference type="InterPro" id="IPR001279">
    <property type="entry name" value="Metallo-B-lactamas"/>
</dbReference>
<comment type="subcellular location">
    <subcellularLocation>
        <location evidence="1">Nucleus</location>
    </subcellularLocation>
</comment>
<evidence type="ECO:0000256" key="4">
    <source>
        <dbReference type="ARBA" id="ARBA00022722"/>
    </source>
</evidence>
<evidence type="ECO:0000313" key="12">
    <source>
        <dbReference type="Proteomes" id="UP000070444"/>
    </source>
</evidence>
<name>A0A137NW18_CONC2</name>
<dbReference type="GO" id="GO:0004521">
    <property type="term" value="F:RNA endonuclease activity"/>
    <property type="evidence" value="ECO:0007669"/>
    <property type="project" value="TreeGrafter"/>
</dbReference>
<evidence type="ECO:0000313" key="11">
    <source>
        <dbReference type="EMBL" id="KXN66871.1"/>
    </source>
</evidence>
<dbReference type="Pfam" id="PF16661">
    <property type="entry name" value="Lactamase_B_6"/>
    <property type="match status" value="1"/>
</dbReference>
<dbReference type="GO" id="GO:0003723">
    <property type="term" value="F:RNA binding"/>
    <property type="evidence" value="ECO:0007669"/>
    <property type="project" value="TreeGrafter"/>
</dbReference>
<dbReference type="PANTHER" id="PTHR11203">
    <property type="entry name" value="CLEAVAGE AND POLYADENYLATION SPECIFICITY FACTOR FAMILY MEMBER"/>
    <property type="match status" value="1"/>
</dbReference>
<dbReference type="SMART" id="SM01027">
    <property type="entry name" value="Beta-Casp"/>
    <property type="match status" value="1"/>
</dbReference>
<keyword evidence="12" id="KW-1185">Reference proteome</keyword>
<evidence type="ECO:0000256" key="7">
    <source>
        <dbReference type="ARBA" id="ARBA00032592"/>
    </source>
</evidence>
<dbReference type="AlphaFoldDB" id="A0A137NW18"/>
<keyword evidence="5 11" id="KW-0378">Hydrolase</keyword>
<dbReference type="OrthoDB" id="10249535at2759"/>
<evidence type="ECO:0000256" key="1">
    <source>
        <dbReference type="ARBA" id="ARBA00004123"/>
    </source>
</evidence>
<gene>
    <name evidence="11" type="ORF">CONCODRAFT_87267</name>
</gene>
<evidence type="ECO:0000256" key="9">
    <source>
        <dbReference type="ARBA" id="ARBA00075008"/>
    </source>
</evidence>
<evidence type="ECO:0000259" key="10">
    <source>
        <dbReference type="SMART" id="SM01027"/>
    </source>
</evidence>
<accession>A0A137NW18</accession>
<evidence type="ECO:0000256" key="2">
    <source>
        <dbReference type="ARBA" id="ARBA00018311"/>
    </source>
</evidence>
<dbReference type="EMBL" id="KQ964682">
    <property type="protein sequence ID" value="KXN66871.1"/>
    <property type="molecule type" value="Genomic_DNA"/>
</dbReference>